<feature type="region of interest" description="Disordered" evidence="9">
    <location>
        <begin position="372"/>
        <end position="496"/>
    </location>
</feature>
<comment type="similarity">
    <text evidence="7">Belongs to the DEAD box helicase family. RhlE subfamily.</text>
</comment>
<feature type="short sequence motif" description="Q motif" evidence="8">
    <location>
        <begin position="1"/>
        <end position="29"/>
    </location>
</feature>
<keyword evidence="3 7" id="KW-0378">Hydrolase</keyword>
<dbReference type="GO" id="GO:0009266">
    <property type="term" value="P:response to temperature stimulus"/>
    <property type="evidence" value="ECO:0007669"/>
    <property type="project" value="UniProtKB-ARBA"/>
</dbReference>
<keyword evidence="2 7" id="KW-0547">Nucleotide-binding</keyword>
<dbReference type="FunFam" id="3.40.50.300:FF:000468">
    <property type="entry name" value="ATP-dependent RNA helicase RhlE"/>
    <property type="match status" value="1"/>
</dbReference>
<dbReference type="PROSITE" id="PS51194">
    <property type="entry name" value="HELICASE_CTER"/>
    <property type="match status" value="1"/>
</dbReference>
<dbReference type="CDD" id="cd00268">
    <property type="entry name" value="DEADc"/>
    <property type="match status" value="1"/>
</dbReference>
<evidence type="ECO:0000256" key="6">
    <source>
        <dbReference type="ARBA" id="ARBA00047984"/>
    </source>
</evidence>
<proteinExistence type="inferred from homology"/>
<feature type="domain" description="Helicase C-terminal" evidence="11">
    <location>
        <begin position="229"/>
        <end position="379"/>
    </location>
</feature>
<dbReference type="GO" id="GO:0003724">
    <property type="term" value="F:RNA helicase activity"/>
    <property type="evidence" value="ECO:0007669"/>
    <property type="project" value="UniProtKB-UniRule"/>
</dbReference>
<feature type="domain" description="DEAD-box RNA helicase Q" evidence="12">
    <location>
        <begin position="1"/>
        <end position="29"/>
    </location>
</feature>
<dbReference type="CDD" id="cd18787">
    <property type="entry name" value="SF2_C_DEAD"/>
    <property type="match status" value="1"/>
</dbReference>
<dbReference type="InterPro" id="IPR011545">
    <property type="entry name" value="DEAD/DEAH_box_helicase_dom"/>
</dbReference>
<dbReference type="AlphaFoldDB" id="Q12JS2"/>
<comment type="subcellular location">
    <subcellularLocation>
        <location evidence="7">Cytoplasm</location>
    </subcellularLocation>
</comment>
<reference evidence="13 14" key="1">
    <citation type="submission" date="2006-03" db="EMBL/GenBank/DDBJ databases">
        <title>Complete sequence of Shewanella denitrificans OS217.</title>
        <authorList>
            <consortium name="US DOE Joint Genome Institute"/>
            <person name="Copeland A."/>
            <person name="Lucas S."/>
            <person name="Lapidus A."/>
            <person name="Barry K."/>
            <person name="Detter J.C."/>
            <person name="Glavina del Rio T."/>
            <person name="Hammon N."/>
            <person name="Israni S."/>
            <person name="Dalin E."/>
            <person name="Tice H."/>
            <person name="Pitluck S."/>
            <person name="Brettin T."/>
            <person name="Bruce D."/>
            <person name="Han C."/>
            <person name="Tapia R."/>
            <person name="Gilna P."/>
            <person name="Kiss H."/>
            <person name="Schmutz J."/>
            <person name="Larimer F."/>
            <person name="Land M."/>
            <person name="Hauser L."/>
            <person name="Kyrpides N."/>
            <person name="Lykidis A."/>
            <person name="Richardson P."/>
        </authorList>
    </citation>
    <scope>NUCLEOTIDE SEQUENCE [LARGE SCALE GENOMIC DNA]</scope>
    <source>
        <strain evidence="14">OS217 / ATCC BAA-1090 / DSM 15013</strain>
    </source>
</reference>
<dbReference type="EMBL" id="CP000302">
    <property type="protein sequence ID" value="ABE56304.1"/>
    <property type="molecule type" value="Genomic_DNA"/>
</dbReference>
<dbReference type="RefSeq" id="WP_011497450.1">
    <property type="nucleotide sequence ID" value="NC_007954.1"/>
</dbReference>
<organism evidence="13 14">
    <name type="scientific">Shewanella denitrificans (strain OS217 / ATCC BAA-1090 / DSM 15013)</name>
    <dbReference type="NCBI Taxonomy" id="318161"/>
    <lineage>
        <taxon>Bacteria</taxon>
        <taxon>Pseudomonadati</taxon>
        <taxon>Pseudomonadota</taxon>
        <taxon>Gammaproteobacteria</taxon>
        <taxon>Alteromonadales</taxon>
        <taxon>Shewanellaceae</taxon>
        <taxon>Shewanella</taxon>
    </lineage>
</organism>
<dbReference type="PROSITE" id="PS51195">
    <property type="entry name" value="Q_MOTIF"/>
    <property type="match status" value="1"/>
</dbReference>
<evidence type="ECO:0000256" key="8">
    <source>
        <dbReference type="PROSITE-ProRule" id="PRU00552"/>
    </source>
</evidence>
<feature type="compositionally biased region" description="Low complexity" evidence="9">
    <location>
        <begin position="450"/>
        <end position="475"/>
    </location>
</feature>
<dbReference type="STRING" id="318161.Sden_3026"/>
<feature type="domain" description="Helicase ATP-binding" evidence="10">
    <location>
        <begin position="32"/>
        <end position="206"/>
    </location>
</feature>
<dbReference type="GO" id="GO:0003676">
    <property type="term" value="F:nucleic acid binding"/>
    <property type="evidence" value="ECO:0007669"/>
    <property type="project" value="InterPro"/>
</dbReference>
<evidence type="ECO:0000259" key="12">
    <source>
        <dbReference type="PROSITE" id="PS51195"/>
    </source>
</evidence>
<dbReference type="GO" id="GO:0042255">
    <property type="term" value="P:ribosome assembly"/>
    <property type="evidence" value="ECO:0007669"/>
    <property type="project" value="InterPro"/>
</dbReference>
<dbReference type="HOGENOM" id="CLU_003041_28_3_6"/>
<keyword evidence="4 7" id="KW-0347">Helicase</keyword>
<dbReference type="InterPro" id="IPR027417">
    <property type="entry name" value="P-loop_NTPase"/>
</dbReference>
<evidence type="ECO:0000256" key="1">
    <source>
        <dbReference type="ARBA" id="ARBA00022490"/>
    </source>
</evidence>
<dbReference type="GO" id="GO:0005829">
    <property type="term" value="C:cytosol"/>
    <property type="evidence" value="ECO:0007669"/>
    <property type="project" value="TreeGrafter"/>
</dbReference>
<dbReference type="InterPro" id="IPR001650">
    <property type="entry name" value="Helicase_C-like"/>
</dbReference>
<keyword evidence="7" id="KW-0690">Ribosome biogenesis</keyword>
<evidence type="ECO:0000256" key="5">
    <source>
        <dbReference type="ARBA" id="ARBA00022840"/>
    </source>
</evidence>
<dbReference type="FunFam" id="3.40.50.300:FF:000108">
    <property type="entry name" value="ATP-dependent RNA helicase RhlE"/>
    <property type="match status" value="1"/>
</dbReference>
<evidence type="ECO:0000259" key="11">
    <source>
        <dbReference type="PROSITE" id="PS51194"/>
    </source>
</evidence>
<evidence type="ECO:0000313" key="13">
    <source>
        <dbReference type="EMBL" id="ABE56304.1"/>
    </source>
</evidence>
<dbReference type="HAMAP" id="MF_00968">
    <property type="entry name" value="DEAD_helicase_RhlE"/>
    <property type="match status" value="1"/>
</dbReference>
<dbReference type="GO" id="GO:0005524">
    <property type="term" value="F:ATP binding"/>
    <property type="evidence" value="ECO:0007669"/>
    <property type="project" value="UniProtKB-UniRule"/>
</dbReference>
<dbReference type="PANTHER" id="PTHR47959:SF13">
    <property type="entry name" value="ATP-DEPENDENT RNA HELICASE RHLE"/>
    <property type="match status" value="1"/>
</dbReference>
<evidence type="ECO:0000256" key="2">
    <source>
        <dbReference type="ARBA" id="ARBA00022741"/>
    </source>
</evidence>
<dbReference type="SUPFAM" id="SSF52540">
    <property type="entry name" value="P-loop containing nucleoside triphosphate hydrolases"/>
    <property type="match status" value="1"/>
</dbReference>
<comment type="function">
    <text evidence="7">DEAD-box RNA helicase involved in ribosome assembly. Has RNA-dependent ATPase activity and unwinds double-stranded RNA.</text>
</comment>
<feature type="compositionally biased region" description="Polar residues" evidence="9">
    <location>
        <begin position="398"/>
        <end position="412"/>
    </location>
</feature>
<dbReference type="PROSITE" id="PS51192">
    <property type="entry name" value="HELICASE_ATP_BIND_1"/>
    <property type="match status" value="1"/>
</dbReference>
<dbReference type="InterPro" id="IPR050079">
    <property type="entry name" value="DEAD_box_RNA_helicase"/>
</dbReference>
<feature type="compositionally biased region" description="Polar residues" evidence="9">
    <location>
        <begin position="476"/>
        <end position="496"/>
    </location>
</feature>
<sequence length="496" mass="53155">MSFSSLGLSAALLKAIAKQGYDTPTAIQAQAIPAVLEGKDVMAAAQTGTGKTAGFTLPLLEILSKGKPAQRGQVRALVLTPTRELAAQVADSVETYGHNLPLKSAVVFGGVSIVPQIAALKQGVDILVATPGRLLDLCNQRALSFSTLEILVLDEADRMLDMGFIRDIRKVLAMLPKQRQNLMFSATFSDDIRELAKGLVNNPVEISVTPRNATANTVTQWVTPVGQSDKTSVLIDLIKDNNWQQVLVFSRTKHGANRIAKNLEAASIKAAAIHGNKSQGARTKALADFKAGKVQVMVATDIAARGIDIDQLPFVVNFDLPNVSEDYVHRIGRTGRAGASGQAVSLVADEEVKLLHDIERLIGRVIDRKAIPGHEPRHSLPEPNLKGRTASNHGHGARSSQAKSQPQHKQPNPNRPKHAQHANDRKANDRVAQSIGLEEKPAKRPRRAPKPAGEAALGANTPSRPTRSPRRSASNEGQAANANPSKGATNPWGNRD</sequence>
<name>Q12JS2_SHEDO</name>
<dbReference type="InterPro" id="IPR014001">
    <property type="entry name" value="Helicase_ATP-bd"/>
</dbReference>
<evidence type="ECO:0000256" key="4">
    <source>
        <dbReference type="ARBA" id="ARBA00022806"/>
    </source>
</evidence>
<evidence type="ECO:0000256" key="3">
    <source>
        <dbReference type="ARBA" id="ARBA00022801"/>
    </source>
</evidence>
<dbReference type="Pfam" id="PF00270">
    <property type="entry name" value="DEAD"/>
    <property type="match status" value="1"/>
</dbReference>
<comment type="catalytic activity">
    <reaction evidence="6 7">
        <text>ATP + H2O = ADP + phosphate + H(+)</text>
        <dbReference type="Rhea" id="RHEA:13065"/>
        <dbReference type="ChEBI" id="CHEBI:15377"/>
        <dbReference type="ChEBI" id="CHEBI:15378"/>
        <dbReference type="ChEBI" id="CHEBI:30616"/>
        <dbReference type="ChEBI" id="CHEBI:43474"/>
        <dbReference type="ChEBI" id="CHEBI:456216"/>
        <dbReference type="EC" id="3.6.4.13"/>
    </reaction>
</comment>
<dbReference type="SMART" id="SM00490">
    <property type="entry name" value="HELICc"/>
    <property type="match status" value="1"/>
</dbReference>
<dbReference type="OrthoDB" id="9805696at2"/>
<protein>
    <recommendedName>
        <fullName evidence="7">ATP-dependent RNA helicase RhlE</fullName>
        <ecNumber evidence="7">3.6.4.13</ecNumber>
    </recommendedName>
</protein>
<dbReference type="InterPro" id="IPR044742">
    <property type="entry name" value="DEAD/DEAH_RhlB"/>
</dbReference>
<gene>
    <name evidence="7" type="primary">rhlE</name>
    <name evidence="13" type="ordered locus">Sden_3026</name>
</gene>
<dbReference type="Pfam" id="PF00271">
    <property type="entry name" value="Helicase_C"/>
    <property type="match status" value="1"/>
</dbReference>
<keyword evidence="14" id="KW-1185">Reference proteome</keyword>
<keyword evidence="5 7" id="KW-0067">ATP-binding</keyword>
<dbReference type="InterPro" id="IPR028622">
    <property type="entry name" value="DEAD_helicase_RhlE"/>
</dbReference>
<dbReference type="GO" id="GO:0016887">
    <property type="term" value="F:ATP hydrolysis activity"/>
    <property type="evidence" value="ECO:0007669"/>
    <property type="project" value="RHEA"/>
</dbReference>
<evidence type="ECO:0000313" key="14">
    <source>
        <dbReference type="Proteomes" id="UP000001982"/>
    </source>
</evidence>
<dbReference type="SMART" id="SM00487">
    <property type="entry name" value="DEXDc"/>
    <property type="match status" value="1"/>
</dbReference>
<evidence type="ECO:0000259" key="10">
    <source>
        <dbReference type="PROSITE" id="PS51192"/>
    </source>
</evidence>
<dbReference type="Gene3D" id="3.40.50.300">
    <property type="entry name" value="P-loop containing nucleotide triphosphate hydrolases"/>
    <property type="match status" value="2"/>
</dbReference>
<dbReference type="EC" id="3.6.4.13" evidence="7"/>
<dbReference type="InterPro" id="IPR000629">
    <property type="entry name" value="RNA-helicase_DEAD-box_CS"/>
</dbReference>
<evidence type="ECO:0000256" key="7">
    <source>
        <dbReference type="HAMAP-Rule" id="MF_00968"/>
    </source>
</evidence>
<accession>Q12JS2</accession>
<evidence type="ECO:0000256" key="9">
    <source>
        <dbReference type="SAM" id="MobiDB-lite"/>
    </source>
</evidence>
<dbReference type="KEGG" id="sdn:Sden_3026"/>
<dbReference type="InterPro" id="IPR014014">
    <property type="entry name" value="RNA_helicase_DEAD_Q_motif"/>
</dbReference>
<dbReference type="PANTHER" id="PTHR47959">
    <property type="entry name" value="ATP-DEPENDENT RNA HELICASE RHLE-RELATED"/>
    <property type="match status" value="1"/>
</dbReference>
<dbReference type="Proteomes" id="UP000001982">
    <property type="component" value="Chromosome"/>
</dbReference>
<keyword evidence="1 7" id="KW-0963">Cytoplasm</keyword>
<dbReference type="PROSITE" id="PS00039">
    <property type="entry name" value="DEAD_ATP_HELICASE"/>
    <property type="match status" value="1"/>
</dbReference>
<dbReference type="eggNOG" id="COG0513">
    <property type="taxonomic scope" value="Bacteria"/>
</dbReference>